<evidence type="ECO:0000313" key="3">
    <source>
        <dbReference type="Proteomes" id="UP000231019"/>
    </source>
</evidence>
<accession>A0A2M7FXG3</accession>
<evidence type="ECO:0000256" key="1">
    <source>
        <dbReference type="SAM" id="SignalP"/>
    </source>
</evidence>
<name>A0A2M7FXG3_9BACT</name>
<keyword evidence="1" id="KW-0732">Signal</keyword>
<dbReference type="Proteomes" id="UP000231019">
    <property type="component" value="Unassembled WGS sequence"/>
</dbReference>
<organism evidence="2 3">
    <name type="scientific">bacterium (Candidatus Blackallbacteria) CG17_big_fil_post_rev_8_21_14_2_50_48_46</name>
    <dbReference type="NCBI Taxonomy" id="2014261"/>
    <lineage>
        <taxon>Bacteria</taxon>
        <taxon>Candidatus Blackallbacteria</taxon>
    </lineage>
</organism>
<feature type="signal peptide" evidence="1">
    <location>
        <begin position="1"/>
        <end position="24"/>
    </location>
</feature>
<reference evidence="2 3" key="1">
    <citation type="submission" date="2017-09" db="EMBL/GenBank/DDBJ databases">
        <title>Depth-based differentiation of microbial function through sediment-hosted aquifers and enrichment of novel symbionts in the deep terrestrial subsurface.</title>
        <authorList>
            <person name="Probst A.J."/>
            <person name="Ladd B."/>
            <person name="Jarett J.K."/>
            <person name="Geller-Mcgrath D.E."/>
            <person name="Sieber C.M."/>
            <person name="Emerson J.B."/>
            <person name="Anantharaman K."/>
            <person name="Thomas B.C."/>
            <person name="Malmstrom R."/>
            <person name="Stieglmeier M."/>
            <person name="Klingl A."/>
            <person name="Woyke T."/>
            <person name="Ryan C.M."/>
            <person name="Banfield J.F."/>
        </authorList>
    </citation>
    <scope>NUCLEOTIDE SEQUENCE [LARGE SCALE GENOMIC DNA]</scope>
    <source>
        <strain evidence="2">CG17_big_fil_post_rev_8_21_14_2_50_48_46</strain>
    </source>
</reference>
<protein>
    <recommendedName>
        <fullName evidence="4">Lipoprotein</fullName>
    </recommendedName>
</protein>
<evidence type="ECO:0000313" key="2">
    <source>
        <dbReference type="EMBL" id="PIW13974.1"/>
    </source>
</evidence>
<dbReference type="AlphaFoldDB" id="A0A2M7FXG3"/>
<sequence>MLKKASGFLILGMSLVACNNNVQALRTPNTPQLLNAASAPSTRAITDARYSYSADRTELLITLTHDNGETAEHSLVRRPLDGFAVVAQTTIKRNGSVVSSARTTPSEAQLVIKTAANNGWQDIYRDLKDRYRLAGLVN</sequence>
<evidence type="ECO:0008006" key="4">
    <source>
        <dbReference type="Google" id="ProtNLM"/>
    </source>
</evidence>
<proteinExistence type="predicted"/>
<comment type="caution">
    <text evidence="2">The sequence shown here is derived from an EMBL/GenBank/DDBJ whole genome shotgun (WGS) entry which is preliminary data.</text>
</comment>
<feature type="chain" id="PRO_5014721108" description="Lipoprotein" evidence="1">
    <location>
        <begin position="25"/>
        <end position="138"/>
    </location>
</feature>
<gene>
    <name evidence="2" type="ORF">COW36_23320</name>
</gene>
<dbReference type="EMBL" id="PFFQ01000065">
    <property type="protein sequence ID" value="PIW13974.1"/>
    <property type="molecule type" value="Genomic_DNA"/>
</dbReference>
<dbReference type="PROSITE" id="PS51257">
    <property type="entry name" value="PROKAR_LIPOPROTEIN"/>
    <property type="match status" value="1"/>
</dbReference>